<dbReference type="OrthoDB" id="5431433at2"/>
<evidence type="ECO:0000313" key="3">
    <source>
        <dbReference type="EMBL" id="SDP44901.1"/>
    </source>
</evidence>
<evidence type="ECO:0000259" key="2">
    <source>
        <dbReference type="Pfam" id="PF00582"/>
    </source>
</evidence>
<dbReference type="Pfam" id="PF00582">
    <property type="entry name" value="Usp"/>
    <property type="match status" value="1"/>
</dbReference>
<evidence type="ECO:0000256" key="1">
    <source>
        <dbReference type="ARBA" id="ARBA00008791"/>
    </source>
</evidence>
<protein>
    <submittedName>
        <fullName evidence="3">Nucleotide-binding universal stress protein, UspA family</fullName>
    </submittedName>
</protein>
<dbReference type="AlphaFoldDB" id="A0A1H0ST30"/>
<evidence type="ECO:0000313" key="4">
    <source>
        <dbReference type="Proteomes" id="UP000199073"/>
    </source>
</evidence>
<organism evidence="3 4">
    <name type="scientific">Desulforhopalus singaporensis</name>
    <dbReference type="NCBI Taxonomy" id="91360"/>
    <lineage>
        <taxon>Bacteria</taxon>
        <taxon>Pseudomonadati</taxon>
        <taxon>Thermodesulfobacteriota</taxon>
        <taxon>Desulfobulbia</taxon>
        <taxon>Desulfobulbales</taxon>
        <taxon>Desulfocapsaceae</taxon>
        <taxon>Desulforhopalus</taxon>
    </lineage>
</organism>
<dbReference type="EMBL" id="FNJI01000020">
    <property type="protein sequence ID" value="SDP44901.1"/>
    <property type="molecule type" value="Genomic_DNA"/>
</dbReference>
<sequence>MGTITRVAVTVNFADYSAELMEYGGKIAERNSAELLAVNVIDKRKIEHLRAVCQDEELKFLTMGTSFSVDNYIEDEAKDRMKRIEDLFRKVVPARVGTRAIIRIGIPFEQVLKVVDEEKVDLVVINSRGRSSFQDYMYGTTAEKIFRHCPVPVLSLNLVK</sequence>
<dbReference type="PRINTS" id="PR01438">
    <property type="entry name" value="UNVRSLSTRESS"/>
</dbReference>
<dbReference type="PANTHER" id="PTHR46268">
    <property type="entry name" value="STRESS RESPONSE PROTEIN NHAX"/>
    <property type="match status" value="1"/>
</dbReference>
<dbReference type="Proteomes" id="UP000199073">
    <property type="component" value="Unassembled WGS sequence"/>
</dbReference>
<proteinExistence type="inferred from homology"/>
<dbReference type="CDD" id="cd00293">
    <property type="entry name" value="USP-like"/>
    <property type="match status" value="1"/>
</dbReference>
<dbReference type="InterPro" id="IPR014729">
    <property type="entry name" value="Rossmann-like_a/b/a_fold"/>
</dbReference>
<dbReference type="RefSeq" id="WP_092223894.1">
    <property type="nucleotide sequence ID" value="NZ_FNJI01000020.1"/>
</dbReference>
<keyword evidence="4" id="KW-1185">Reference proteome</keyword>
<dbReference type="STRING" id="91360.SAMN05660330_02812"/>
<dbReference type="InterPro" id="IPR006015">
    <property type="entry name" value="Universal_stress_UspA"/>
</dbReference>
<dbReference type="Gene3D" id="3.40.50.620">
    <property type="entry name" value="HUPs"/>
    <property type="match status" value="1"/>
</dbReference>
<accession>A0A1H0ST30</accession>
<dbReference type="PANTHER" id="PTHR46268:SF22">
    <property type="entry name" value="SENSOR PROTEIN KDPD-RELATED"/>
    <property type="match status" value="1"/>
</dbReference>
<dbReference type="InterPro" id="IPR006016">
    <property type="entry name" value="UspA"/>
</dbReference>
<reference evidence="3 4" key="1">
    <citation type="submission" date="2016-10" db="EMBL/GenBank/DDBJ databases">
        <authorList>
            <person name="de Groot N.N."/>
        </authorList>
    </citation>
    <scope>NUCLEOTIDE SEQUENCE [LARGE SCALE GENOMIC DNA]</scope>
    <source>
        <strain evidence="3 4">DSM 12130</strain>
    </source>
</reference>
<feature type="domain" description="UspA" evidence="2">
    <location>
        <begin position="5"/>
        <end position="154"/>
    </location>
</feature>
<dbReference type="SUPFAM" id="SSF52402">
    <property type="entry name" value="Adenine nucleotide alpha hydrolases-like"/>
    <property type="match status" value="1"/>
</dbReference>
<gene>
    <name evidence="3" type="ORF">SAMN05660330_02812</name>
</gene>
<comment type="similarity">
    <text evidence="1">Belongs to the universal stress protein A family.</text>
</comment>
<name>A0A1H0ST30_9BACT</name>